<dbReference type="InterPro" id="IPR007349">
    <property type="entry name" value="DUF418"/>
</dbReference>
<feature type="transmembrane region" description="Helical" evidence="1">
    <location>
        <begin position="192"/>
        <end position="214"/>
    </location>
</feature>
<keyword evidence="4" id="KW-1185">Reference proteome</keyword>
<comment type="caution">
    <text evidence="3">The sequence shown here is derived from an EMBL/GenBank/DDBJ whole genome shotgun (WGS) entry which is preliminary data.</text>
</comment>
<feature type="transmembrane region" description="Helical" evidence="1">
    <location>
        <begin position="261"/>
        <end position="288"/>
    </location>
</feature>
<evidence type="ECO:0000259" key="2">
    <source>
        <dbReference type="Pfam" id="PF04235"/>
    </source>
</evidence>
<evidence type="ECO:0000256" key="1">
    <source>
        <dbReference type="SAM" id="Phobius"/>
    </source>
</evidence>
<feature type="transmembrane region" description="Helical" evidence="1">
    <location>
        <begin position="92"/>
        <end position="125"/>
    </location>
</feature>
<accession>A0A255YSZ3</accession>
<dbReference type="Proteomes" id="UP000216998">
    <property type="component" value="Unassembled WGS sequence"/>
</dbReference>
<keyword evidence="1" id="KW-0472">Membrane</keyword>
<feature type="domain" description="DUF418" evidence="2">
    <location>
        <begin position="214"/>
        <end position="373"/>
    </location>
</feature>
<sequence length="373" mass="39329">MGILSSERNAAVDVVRLLALTGICVVNLPFFALPTEATMALPPVMVDRLAMMLVELLFQAKFFLLFSFIFGWGMEIQSLSAERAGASFNRRFARRLALLALLGGLHVLLVFVGDILLLYALLGLLAWPLRRKAPGLLLKLAAGLVALALAGTLALGLVLLVAGDVGAAATPNLGGTYLDTVTVRLRDWPSTFAFLALFQGPLALAAFLTGIVAARGNFFQPDSPARQRLHRALPGLLLAGLLFNLAYVGGTTTIAQPGAGLLSVLGIGMIALGGPVLAAAYLAALLWLADRWQPPALLLLAGRNSLSCYVIQGVIAGALFGGYGLGWYNSLGHAALLGLSLLVALSSMILTGLYARHFGRGPLEALLRRFTYG</sequence>
<feature type="transmembrane region" description="Helical" evidence="1">
    <location>
        <begin position="334"/>
        <end position="355"/>
    </location>
</feature>
<dbReference type="InterPro" id="IPR052529">
    <property type="entry name" value="Bact_Transport_Assoc"/>
</dbReference>
<feature type="transmembrane region" description="Helical" evidence="1">
    <location>
        <begin position="137"/>
        <end position="162"/>
    </location>
</feature>
<feature type="transmembrane region" description="Helical" evidence="1">
    <location>
        <begin position="53"/>
        <end position="72"/>
    </location>
</feature>
<evidence type="ECO:0000313" key="4">
    <source>
        <dbReference type="Proteomes" id="UP000216998"/>
    </source>
</evidence>
<reference evidence="3 4" key="1">
    <citation type="submission" date="2017-07" db="EMBL/GenBank/DDBJ databases">
        <title>Niveispirillum cyanobacteriorum sp. nov., isolated from cyanobacterial aggregates in a eutrophic lake.</title>
        <authorList>
            <person name="Cai H."/>
        </authorList>
    </citation>
    <scope>NUCLEOTIDE SEQUENCE [LARGE SCALE GENOMIC DNA]</scope>
    <source>
        <strain evidence="4">TH1-14</strain>
    </source>
</reference>
<keyword evidence="1" id="KW-1133">Transmembrane helix</keyword>
<dbReference type="Pfam" id="PF04235">
    <property type="entry name" value="DUF418"/>
    <property type="match status" value="1"/>
</dbReference>
<keyword evidence="1" id="KW-0812">Transmembrane</keyword>
<dbReference type="EMBL" id="NOXU01000031">
    <property type="protein sequence ID" value="OYQ32342.1"/>
    <property type="molecule type" value="Genomic_DNA"/>
</dbReference>
<feature type="transmembrane region" description="Helical" evidence="1">
    <location>
        <begin position="235"/>
        <end position="255"/>
    </location>
</feature>
<feature type="transmembrane region" description="Helical" evidence="1">
    <location>
        <begin position="309"/>
        <end position="328"/>
    </location>
</feature>
<feature type="transmembrane region" description="Helical" evidence="1">
    <location>
        <begin position="14"/>
        <end position="33"/>
    </location>
</feature>
<proteinExistence type="predicted"/>
<protein>
    <recommendedName>
        <fullName evidence="2">DUF418 domain-containing protein</fullName>
    </recommendedName>
</protein>
<evidence type="ECO:0000313" key="3">
    <source>
        <dbReference type="EMBL" id="OYQ32342.1"/>
    </source>
</evidence>
<dbReference type="PANTHER" id="PTHR30590:SF2">
    <property type="entry name" value="INNER MEMBRANE PROTEIN"/>
    <property type="match status" value="1"/>
</dbReference>
<organism evidence="3 4">
    <name type="scientific">Niveispirillum lacus</name>
    <dbReference type="NCBI Taxonomy" id="1981099"/>
    <lineage>
        <taxon>Bacteria</taxon>
        <taxon>Pseudomonadati</taxon>
        <taxon>Pseudomonadota</taxon>
        <taxon>Alphaproteobacteria</taxon>
        <taxon>Rhodospirillales</taxon>
        <taxon>Azospirillaceae</taxon>
        <taxon>Niveispirillum</taxon>
    </lineage>
</organism>
<name>A0A255YSZ3_9PROT</name>
<dbReference type="PANTHER" id="PTHR30590">
    <property type="entry name" value="INNER MEMBRANE PROTEIN"/>
    <property type="match status" value="1"/>
</dbReference>
<gene>
    <name evidence="3" type="ORF">CHU95_16185</name>
</gene>
<dbReference type="AlphaFoldDB" id="A0A255YSZ3"/>